<feature type="compositionally biased region" description="Gly residues" evidence="1">
    <location>
        <begin position="441"/>
        <end position="462"/>
    </location>
</feature>
<evidence type="ECO:0000313" key="3">
    <source>
        <dbReference type="EMBL" id="KEG01394.1"/>
    </source>
</evidence>
<dbReference type="KEGG" id="pvv:PVVCY_0502570"/>
<reference evidence="3 4" key="1">
    <citation type="submission" date="2013-02" db="EMBL/GenBank/DDBJ databases">
        <title>The Genome Sequence of Plasmodium vinckei vinckei.</title>
        <authorList>
            <consortium name="The Broad Institute Genome Sequencing Platform"/>
            <consortium name="The Broad Institute Genome Sequencing Center for Infectious Disease"/>
            <person name="Neafsey D."/>
            <person name="Cheeseman I."/>
            <person name="Volkman S."/>
            <person name="Adams J."/>
            <person name="Walker B."/>
            <person name="Young S.K."/>
            <person name="Zeng Q."/>
            <person name="Gargeya S."/>
            <person name="Fitzgerald M."/>
            <person name="Haas B."/>
            <person name="Abouelleil A."/>
            <person name="Alvarado L."/>
            <person name="Arachchi H.M."/>
            <person name="Berlin A.M."/>
            <person name="Chapman S.B."/>
            <person name="Dewar J."/>
            <person name="Goldberg J."/>
            <person name="Griggs A."/>
            <person name="Gujja S."/>
            <person name="Hansen M."/>
            <person name="Howarth C."/>
            <person name="Imamovic A."/>
            <person name="Larimer J."/>
            <person name="McCowan C."/>
            <person name="Murphy C."/>
            <person name="Neiman D."/>
            <person name="Pearson M."/>
            <person name="Priest M."/>
            <person name="Roberts A."/>
            <person name="Saif S."/>
            <person name="Shea T."/>
            <person name="Sisk P."/>
            <person name="Sykes S."/>
            <person name="Wortman J."/>
            <person name="Nusbaum C."/>
            <person name="Birren B."/>
        </authorList>
    </citation>
    <scope>NUCLEOTIDE SEQUENCE [LARGE SCALE GENOMIC DNA]</scope>
    <source>
        <strain evidence="4">vinckei</strain>
    </source>
</reference>
<feature type="compositionally biased region" description="Polar residues" evidence="1">
    <location>
        <begin position="532"/>
        <end position="548"/>
    </location>
</feature>
<feature type="compositionally biased region" description="Low complexity" evidence="1">
    <location>
        <begin position="686"/>
        <end position="695"/>
    </location>
</feature>
<feature type="compositionally biased region" description="Basic and acidic residues" evidence="1">
    <location>
        <begin position="321"/>
        <end position="335"/>
    </location>
</feature>
<dbReference type="InterPro" id="IPR006477">
    <property type="entry name" value="Yir_bir_cir"/>
</dbReference>
<evidence type="ECO:0008006" key="5">
    <source>
        <dbReference type="Google" id="ProtNLM"/>
    </source>
</evidence>
<accession>A0A081ICI6</accession>
<sequence>MDDQVCDLLSKVDENFNNRGVSVGKFNKFKECHSYCPYQDNLKENKCTTNNDRMSALSAYLHEKISEIDKSFKNGGNNGKWHIEIFIIWLGDKLFKIDNDYKATLEESYKKNLENSMGSVNYWKVVDSRQFYKKATIKKMSEYYNLLNYICKLITEYNKNPDNSRLRNYSSQCSNYYKTIYNSIKECKPYLQLLDNLKMIYEIFRMQKIANNSNIKEPKRTRLLNRIQHLTTFENRNQLFVTVNAVLSFDDKGCTDVKSKDEEIGKSIESKNLQDKLKGTGPTKKPDIGPQKKFSPIAPQGKQRIPTPENPPTARQPQPKPKPEPKHQGPQKKESQSQQQSLHTPTSPITENKIQQPPATPTETNPQEKKTQESKPPSEPQPVHQPPVPLPEVPPAPPSQDGSSLQTAKTGEIHQNGQGGTVDRKGETSSGLGVTQDNQGGSSGGSGDRQGNGVHGSGGAGVRSGDQPVKDSQEDIGSGQGSQGITSSESGGGDDGPGPSKSGQKALDSSKGNKDGGGNGGAGTPDSGDNGGSNTKGDQGNPNVGSNDQGDKNDGSSDPASSISGGSFDLWSAFREFLLKGKEYYNNASEFIKENQQRLNDARDQISGAYSNAVNNLKNAYNASSSYFSDIISNISSQFNQVDHLPKPGGSHPGSGNPSTGGDSSNQLPPSQPQNTTDPPTPPPNSQQNLPSTPTLNPPSPTSALNHSPPSNPIQQTQPSPPTQSITLQNPQTDTSIQKTTTQINAQLLKLPISDPISRTPWNIIPTTWNGSVECKPKINFINTTLMCCTSEQCSLTGISVTLVLIPIILLIAYKYLSFGSSKKSEKKNMKRIINFHDGNRKTKIIISSNDKKKKLKPIINSIGGKKGPLLNIYKLIQADPMPFINLFFLLIFFVYKRKRDTIE</sequence>
<name>A0A081ICI6_PLAVN</name>
<feature type="compositionally biased region" description="Basic and acidic residues" evidence="1">
    <location>
        <begin position="256"/>
        <end position="278"/>
    </location>
</feature>
<feature type="compositionally biased region" description="Polar residues" evidence="1">
    <location>
        <begin position="342"/>
        <end position="365"/>
    </location>
</feature>
<keyword evidence="2" id="KW-0472">Membrane</keyword>
<feature type="region of interest" description="Disordered" evidence="1">
    <location>
        <begin position="641"/>
        <end position="739"/>
    </location>
</feature>
<keyword evidence="2" id="KW-1133">Transmembrane helix</keyword>
<organism evidence="3 4">
    <name type="scientific">Plasmodium vinckei vinckei</name>
    <dbReference type="NCBI Taxonomy" id="54757"/>
    <lineage>
        <taxon>Eukaryota</taxon>
        <taxon>Sar</taxon>
        <taxon>Alveolata</taxon>
        <taxon>Apicomplexa</taxon>
        <taxon>Aconoidasida</taxon>
        <taxon>Haemosporida</taxon>
        <taxon>Plasmodiidae</taxon>
        <taxon>Plasmodium</taxon>
        <taxon>Plasmodium (Vinckeia)</taxon>
    </lineage>
</organism>
<dbReference type="AlphaFoldDB" id="A0A081ICI6"/>
<feature type="region of interest" description="Disordered" evidence="1">
    <location>
        <begin position="256"/>
        <end position="566"/>
    </location>
</feature>
<evidence type="ECO:0000313" key="4">
    <source>
        <dbReference type="Proteomes" id="UP000030681"/>
    </source>
</evidence>
<evidence type="ECO:0000256" key="2">
    <source>
        <dbReference type="SAM" id="Phobius"/>
    </source>
</evidence>
<protein>
    <recommendedName>
        <fullName evidence="5">PIR protein CIR protein</fullName>
    </recommendedName>
</protein>
<dbReference type="GeneID" id="19962190"/>
<dbReference type="OrthoDB" id="373280at2759"/>
<feature type="compositionally biased region" description="Polar residues" evidence="1">
    <location>
        <begin position="728"/>
        <end position="739"/>
    </location>
</feature>
<feature type="transmembrane region" description="Helical" evidence="2">
    <location>
        <begin position="876"/>
        <end position="896"/>
    </location>
</feature>
<dbReference type="EMBL" id="KL446952">
    <property type="protein sequence ID" value="KEG01394.1"/>
    <property type="molecule type" value="Genomic_DNA"/>
</dbReference>
<gene>
    <name evidence="3" type="ORF">YYE_03984</name>
</gene>
<proteinExistence type="predicted"/>
<feature type="compositionally biased region" description="Low complexity" evidence="1">
    <location>
        <begin position="556"/>
        <end position="566"/>
    </location>
</feature>
<dbReference type="Pfam" id="PF06022">
    <property type="entry name" value="Cir_Bir_Yir"/>
    <property type="match status" value="1"/>
</dbReference>
<feature type="compositionally biased region" description="Polar residues" evidence="1">
    <location>
        <begin position="401"/>
        <end position="416"/>
    </location>
</feature>
<dbReference type="RefSeq" id="XP_008625849.2">
    <property type="nucleotide sequence ID" value="XM_008627627.2"/>
</dbReference>
<evidence type="ECO:0000256" key="1">
    <source>
        <dbReference type="SAM" id="MobiDB-lite"/>
    </source>
</evidence>
<dbReference type="Proteomes" id="UP000030681">
    <property type="component" value="Unassembled WGS sequence"/>
</dbReference>
<feature type="compositionally biased region" description="Low complexity" evidence="1">
    <location>
        <begin position="648"/>
        <end position="662"/>
    </location>
</feature>
<feature type="compositionally biased region" description="Low complexity" evidence="1">
    <location>
        <begin position="713"/>
        <end position="727"/>
    </location>
</feature>
<keyword evidence="2" id="KW-0812">Transmembrane</keyword>
<feature type="compositionally biased region" description="Pro residues" evidence="1">
    <location>
        <begin position="377"/>
        <end position="398"/>
    </location>
</feature>